<name>A0A914E8E7_9BILA</name>
<sequence length="210" mass="23080">MGWFNMILACAIFYAFLLELDAQACGINEEPANCFPCDRNCNNVTRICPRLCTLNRTFCHCKQGFVRGPNNACILQSQCNQTCGLNEKEVICQPCDGTCNNTNPICNTPICFGNQTFCACKQGYVRDATRNCIPTSQCNRTCDTVKCSQGKVCKLIRPFCPVLVKPCLPFPTCVPENNTTVKPCNILCIDGDKCINGRCVPVLGPGQIIP</sequence>
<dbReference type="Gene3D" id="2.10.25.10">
    <property type="entry name" value="Laminin"/>
    <property type="match status" value="2"/>
</dbReference>
<dbReference type="InterPro" id="IPR036084">
    <property type="entry name" value="Ser_inhib-like_sf"/>
</dbReference>
<protein>
    <recommendedName>
        <fullName evidence="3">TIL domain-containing protein</fullName>
    </recommendedName>
</protein>
<proteinExistence type="predicted"/>
<organism evidence="4 5">
    <name type="scientific">Acrobeloides nanus</name>
    <dbReference type="NCBI Taxonomy" id="290746"/>
    <lineage>
        <taxon>Eukaryota</taxon>
        <taxon>Metazoa</taxon>
        <taxon>Ecdysozoa</taxon>
        <taxon>Nematoda</taxon>
        <taxon>Chromadorea</taxon>
        <taxon>Rhabditida</taxon>
        <taxon>Tylenchina</taxon>
        <taxon>Cephalobomorpha</taxon>
        <taxon>Cephaloboidea</taxon>
        <taxon>Cephalobidae</taxon>
        <taxon>Acrobeloides</taxon>
    </lineage>
</organism>
<reference evidence="5" key="1">
    <citation type="submission" date="2022-11" db="UniProtKB">
        <authorList>
            <consortium name="WormBaseParasite"/>
        </authorList>
    </citation>
    <scope>IDENTIFICATION</scope>
</reference>
<evidence type="ECO:0000313" key="4">
    <source>
        <dbReference type="Proteomes" id="UP000887540"/>
    </source>
</evidence>
<keyword evidence="1" id="KW-0646">Protease inhibitor</keyword>
<evidence type="ECO:0000256" key="1">
    <source>
        <dbReference type="ARBA" id="ARBA00022900"/>
    </source>
</evidence>
<keyword evidence="4" id="KW-1185">Reference proteome</keyword>
<dbReference type="AlphaFoldDB" id="A0A914E8E7"/>
<feature type="signal peptide" evidence="2">
    <location>
        <begin position="1"/>
        <end position="24"/>
    </location>
</feature>
<feature type="domain" description="TIL" evidence="3">
    <location>
        <begin position="83"/>
        <end position="138"/>
    </location>
</feature>
<feature type="chain" id="PRO_5037823793" description="TIL domain-containing protein" evidence="2">
    <location>
        <begin position="25"/>
        <end position="210"/>
    </location>
</feature>
<dbReference type="SUPFAM" id="SSF57567">
    <property type="entry name" value="Serine protease inhibitors"/>
    <property type="match status" value="2"/>
</dbReference>
<evidence type="ECO:0000313" key="5">
    <source>
        <dbReference type="WBParaSite" id="ACRNAN_scaffold6267.g10238.t1"/>
    </source>
</evidence>
<accession>A0A914E8E7</accession>
<dbReference type="Pfam" id="PF01826">
    <property type="entry name" value="TIL"/>
    <property type="match status" value="1"/>
</dbReference>
<dbReference type="Proteomes" id="UP000887540">
    <property type="component" value="Unplaced"/>
</dbReference>
<keyword evidence="1" id="KW-0722">Serine protease inhibitor</keyword>
<evidence type="ECO:0000256" key="2">
    <source>
        <dbReference type="SAM" id="SignalP"/>
    </source>
</evidence>
<dbReference type="WBParaSite" id="ACRNAN_scaffold6267.g10238.t1">
    <property type="protein sequence ID" value="ACRNAN_scaffold6267.g10238.t1"/>
    <property type="gene ID" value="ACRNAN_scaffold6267.g10238"/>
</dbReference>
<dbReference type="GO" id="GO:0004867">
    <property type="term" value="F:serine-type endopeptidase inhibitor activity"/>
    <property type="evidence" value="ECO:0007669"/>
    <property type="project" value="UniProtKB-KW"/>
</dbReference>
<dbReference type="InterPro" id="IPR002919">
    <property type="entry name" value="TIL_dom"/>
</dbReference>
<keyword evidence="2" id="KW-0732">Signal</keyword>
<evidence type="ECO:0000259" key="3">
    <source>
        <dbReference type="Pfam" id="PF01826"/>
    </source>
</evidence>